<dbReference type="Proteomes" id="UP001500034">
    <property type="component" value="Unassembled WGS sequence"/>
</dbReference>
<keyword evidence="3" id="KW-1185">Reference proteome</keyword>
<feature type="compositionally biased region" description="Polar residues" evidence="1">
    <location>
        <begin position="91"/>
        <end position="105"/>
    </location>
</feature>
<proteinExistence type="predicted"/>
<gene>
    <name evidence="2" type="ORF">GCM10022384_07690</name>
</gene>
<dbReference type="EMBL" id="BAABCQ010000009">
    <property type="protein sequence ID" value="GAA3957064.1"/>
    <property type="molecule type" value="Genomic_DNA"/>
</dbReference>
<dbReference type="RefSeq" id="WP_345589165.1">
    <property type="nucleotide sequence ID" value="NZ_BAABCQ010000009.1"/>
</dbReference>
<evidence type="ECO:0000256" key="1">
    <source>
        <dbReference type="SAM" id="MobiDB-lite"/>
    </source>
</evidence>
<evidence type="ECO:0000313" key="2">
    <source>
        <dbReference type="EMBL" id="GAA3957064.1"/>
    </source>
</evidence>
<name>A0ABP7NZV6_9ACTN</name>
<sequence>MTGARPRGSGSDGTRRCPACRAPLLIQWVGTTAALKAIVDLPAPDESRPWPAAKARSTDMNLVWCLPRPRHGPLRLRWAHTRHPPDCPHQHLTSHTCTTEPTTLF</sequence>
<accession>A0ABP7NZV6</accession>
<evidence type="ECO:0000313" key="3">
    <source>
        <dbReference type="Proteomes" id="UP001500034"/>
    </source>
</evidence>
<reference evidence="3" key="1">
    <citation type="journal article" date="2019" name="Int. J. Syst. Evol. Microbiol.">
        <title>The Global Catalogue of Microorganisms (GCM) 10K type strain sequencing project: providing services to taxonomists for standard genome sequencing and annotation.</title>
        <authorList>
            <consortium name="The Broad Institute Genomics Platform"/>
            <consortium name="The Broad Institute Genome Sequencing Center for Infectious Disease"/>
            <person name="Wu L."/>
            <person name="Ma J."/>
        </authorList>
    </citation>
    <scope>NUCLEOTIDE SEQUENCE [LARGE SCALE GENOMIC DNA]</scope>
    <source>
        <strain evidence="3">JCM 17027</strain>
    </source>
</reference>
<protein>
    <submittedName>
        <fullName evidence="2">Uncharacterized protein</fullName>
    </submittedName>
</protein>
<organism evidence="2 3">
    <name type="scientific">Streptomyces marokkonensis</name>
    <dbReference type="NCBI Taxonomy" id="324855"/>
    <lineage>
        <taxon>Bacteria</taxon>
        <taxon>Bacillati</taxon>
        <taxon>Actinomycetota</taxon>
        <taxon>Actinomycetes</taxon>
        <taxon>Kitasatosporales</taxon>
        <taxon>Streptomycetaceae</taxon>
        <taxon>Streptomyces</taxon>
    </lineage>
</organism>
<feature type="region of interest" description="Disordered" evidence="1">
    <location>
        <begin position="85"/>
        <end position="105"/>
    </location>
</feature>
<comment type="caution">
    <text evidence="2">The sequence shown here is derived from an EMBL/GenBank/DDBJ whole genome shotgun (WGS) entry which is preliminary data.</text>
</comment>